<evidence type="ECO:0000256" key="7">
    <source>
        <dbReference type="ARBA" id="ARBA00022989"/>
    </source>
</evidence>
<organism evidence="12 13">
    <name type="scientific">Diploptera punctata</name>
    <name type="common">Pacific beetle cockroach</name>
    <dbReference type="NCBI Taxonomy" id="6984"/>
    <lineage>
        <taxon>Eukaryota</taxon>
        <taxon>Metazoa</taxon>
        <taxon>Ecdysozoa</taxon>
        <taxon>Arthropoda</taxon>
        <taxon>Hexapoda</taxon>
        <taxon>Insecta</taxon>
        <taxon>Pterygota</taxon>
        <taxon>Neoptera</taxon>
        <taxon>Polyneoptera</taxon>
        <taxon>Dictyoptera</taxon>
        <taxon>Blattodea</taxon>
        <taxon>Blaberoidea</taxon>
        <taxon>Blaberidae</taxon>
        <taxon>Diplopterinae</taxon>
        <taxon>Diploptera</taxon>
    </lineage>
</organism>
<dbReference type="InterPro" id="IPR020894">
    <property type="entry name" value="Cadherin_CS"/>
</dbReference>
<evidence type="ECO:0000256" key="10">
    <source>
        <dbReference type="PROSITE-ProRule" id="PRU00043"/>
    </source>
</evidence>
<name>A0AAD7ZX78_DIPPU</name>
<feature type="non-terminal residue" evidence="12">
    <location>
        <position position="240"/>
    </location>
</feature>
<feature type="domain" description="Cadherin" evidence="11">
    <location>
        <begin position="175"/>
        <end position="240"/>
    </location>
</feature>
<dbReference type="Pfam" id="PF00028">
    <property type="entry name" value="Cadherin"/>
    <property type="match status" value="2"/>
</dbReference>
<dbReference type="InterPro" id="IPR039808">
    <property type="entry name" value="Cadherin"/>
</dbReference>
<reference evidence="12" key="2">
    <citation type="submission" date="2023-05" db="EMBL/GenBank/DDBJ databases">
        <authorList>
            <person name="Fouks B."/>
        </authorList>
    </citation>
    <scope>NUCLEOTIDE SEQUENCE</scope>
    <source>
        <strain evidence="12">Stay&amp;Tobe</strain>
        <tissue evidence="12">Testes</tissue>
    </source>
</reference>
<dbReference type="GO" id="GO:0008013">
    <property type="term" value="F:beta-catenin binding"/>
    <property type="evidence" value="ECO:0007669"/>
    <property type="project" value="TreeGrafter"/>
</dbReference>
<evidence type="ECO:0000259" key="11">
    <source>
        <dbReference type="PROSITE" id="PS50268"/>
    </source>
</evidence>
<evidence type="ECO:0000313" key="13">
    <source>
        <dbReference type="Proteomes" id="UP001233999"/>
    </source>
</evidence>
<dbReference type="PANTHER" id="PTHR24027">
    <property type="entry name" value="CADHERIN-23"/>
    <property type="match status" value="1"/>
</dbReference>
<keyword evidence="13" id="KW-1185">Reference proteome</keyword>
<evidence type="ECO:0000256" key="2">
    <source>
        <dbReference type="ARBA" id="ARBA00022536"/>
    </source>
</evidence>
<feature type="non-terminal residue" evidence="12">
    <location>
        <position position="1"/>
    </location>
</feature>
<proteinExistence type="predicted"/>
<dbReference type="CDD" id="cd11304">
    <property type="entry name" value="Cadherin_repeat"/>
    <property type="match status" value="2"/>
</dbReference>
<dbReference type="PROSITE" id="PS00232">
    <property type="entry name" value="CADHERIN_1"/>
    <property type="match status" value="1"/>
</dbReference>
<dbReference type="Proteomes" id="UP001233999">
    <property type="component" value="Unassembled WGS sequence"/>
</dbReference>
<keyword evidence="4" id="KW-0732">Signal</keyword>
<accession>A0AAD7ZX78</accession>
<dbReference type="AlphaFoldDB" id="A0AAD7ZX78"/>
<comment type="caution">
    <text evidence="12">The sequence shown here is derived from an EMBL/GenBank/DDBJ whole genome shotgun (WGS) entry which is preliminary data.</text>
</comment>
<dbReference type="InterPro" id="IPR015919">
    <property type="entry name" value="Cadherin-like_sf"/>
</dbReference>
<evidence type="ECO:0000256" key="1">
    <source>
        <dbReference type="ARBA" id="ARBA00004167"/>
    </source>
</evidence>
<protein>
    <recommendedName>
        <fullName evidence="11">Cadherin domain-containing protein</fullName>
    </recommendedName>
</protein>
<evidence type="ECO:0000256" key="9">
    <source>
        <dbReference type="ARBA" id="ARBA00023157"/>
    </source>
</evidence>
<keyword evidence="6 10" id="KW-0106">Calcium</keyword>
<dbReference type="Gene3D" id="2.60.40.60">
    <property type="entry name" value="Cadherins"/>
    <property type="match status" value="2"/>
</dbReference>
<keyword evidence="8" id="KW-0472">Membrane</keyword>
<evidence type="ECO:0000256" key="8">
    <source>
        <dbReference type="ARBA" id="ARBA00023136"/>
    </source>
</evidence>
<evidence type="ECO:0000256" key="5">
    <source>
        <dbReference type="ARBA" id="ARBA00022737"/>
    </source>
</evidence>
<dbReference type="FunFam" id="2.60.40.60:FF:000058">
    <property type="entry name" value="FAT atypical cadherin 3"/>
    <property type="match status" value="1"/>
</dbReference>
<evidence type="ECO:0000256" key="4">
    <source>
        <dbReference type="ARBA" id="ARBA00022729"/>
    </source>
</evidence>
<evidence type="ECO:0000313" key="12">
    <source>
        <dbReference type="EMBL" id="KAJ9588061.1"/>
    </source>
</evidence>
<feature type="domain" description="Cadherin" evidence="11">
    <location>
        <begin position="65"/>
        <end position="174"/>
    </location>
</feature>
<dbReference type="InterPro" id="IPR002126">
    <property type="entry name" value="Cadherin-like_dom"/>
</dbReference>
<dbReference type="PANTHER" id="PTHR24027:SF422">
    <property type="entry name" value="CADHERIN DOMAIN-CONTAINING PROTEIN"/>
    <property type="match status" value="1"/>
</dbReference>
<dbReference type="SMART" id="SM00112">
    <property type="entry name" value="CA"/>
    <property type="match status" value="1"/>
</dbReference>
<keyword evidence="3" id="KW-0812">Transmembrane</keyword>
<dbReference type="PROSITE" id="PS50268">
    <property type="entry name" value="CADHERIN_2"/>
    <property type="match status" value="2"/>
</dbReference>
<dbReference type="GO" id="GO:0016477">
    <property type="term" value="P:cell migration"/>
    <property type="evidence" value="ECO:0007669"/>
    <property type="project" value="TreeGrafter"/>
</dbReference>
<comment type="subcellular location">
    <subcellularLocation>
        <location evidence="1">Membrane</location>
        <topology evidence="1">Single-pass membrane protein</topology>
    </subcellularLocation>
</comment>
<dbReference type="PRINTS" id="PR00205">
    <property type="entry name" value="CADHERIN"/>
</dbReference>
<dbReference type="GO" id="GO:0045296">
    <property type="term" value="F:cadherin binding"/>
    <property type="evidence" value="ECO:0007669"/>
    <property type="project" value="TreeGrafter"/>
</dbReference>
<evidence type="ECO:0000256" key="6">
    <source>
        <dbReference type="ARBA" id="ARBA00022837"/>
    </source>
</evidence>
<keyword evidence="5" id="KW-0677">Repeat</keyword>
<dbReference type="GO" id="GO:0007156">
    <property type="term" value="P:homophilic cell adhesion via plasma membrane adhesion molecules"/>
    <property type="evidence" value="ECO:0007669"/>
    <property type="project" value="InterPro"/>
</dbReference>
<keyword evidence="9" id="KW-1015">Disulfide bond</keyword>
<gene>
    <name evidence="12" type="ORF">L9F63_018579</name>
</gene>
<sequence length="240" mass="27226">GYHHARRPHSGARLRHLRHLVGKSENHSPFSLYQETQESLPRSAVIGSAGKKLVVQDNHKPVFTNCSQYAPSVKEEEPSGTYVFTVKAYDKDPPDEGGTISYTFVSARGERMKFEIDNVTGVIKTKHIFDRDEPAREKEVYLTVRATDNGHPQLDDACTFKVTIEDINDNSPVFDKVNYRESVPQDLRPGSEVMRISATDMDDGNNSIVLYKLEPKQPQDRGYMRIDEKTGIIFLNRTID</sequence>
<dbReference type="GO" id="GO:0005509">
    <property type="term" value="F:calcium ion binding"/>
    <property type="evidence" value="ECO:0007669"/>
    <property type="project" value="UniProtKB-UniRule"/>
</dbReference>
<keyword evidence="7" id="KW-1133">Transmembrane helix</keyword>
<dbReference type="GO" id="GO:0016342">
    <property type="term" value="C:catenin complex"/>
    <property type="evidence" value="ECO:0007669"/>
    <property type="project" value="TreeGrafter"/>
</dbReference>
<keyword evidence="2" id="KW-0245">EGF-like domain</keyword>
<evidence type="ECO:0000256" key="3">
    <source>
        <dbReference type="ARBA" id="ARBA00022692"/>
    </source>
</evidence>
<reference evidence="12" key="1">
    <citation type="journal article" date="2023" name="IScience">
        <title>Live-bearing cockroach genome reveals convergent evolutionary mechanisms linked to viviparity in insects and beyond.</title>
        <authorList>
            <person name="Fouks B."/>
            <person name="Harrison M.C."/>
            <person name="Mikhailova A.A."/>
            <person name="Marchal E."/>
            <person name="English S."/>
            <person name="Carruthers M."/>
            <person name="Jennings E.C."/>
            <person name="Chiamaka E.L."/>
            <person name="Frigard R.A."/>
            <person name="Pippel M."/>
            <person name="Attardo G.M."/>
            <person name="Benoit J.B."/>
            <person name="Bornberg-Bauer E."/>
            <person name="Tobe S.S."/>
        </authorList>
    </citation>
    <scope>NUCLEOTIDE SEQUENCE</scope>
    <source>
        <strain evidence="12">Stay&amp;Tobe</strain>
    </source>
</reference>
<dbReference type="EMBL" id="JASPKZ010005719">
    <property type="protein sequence ID" value="KAJ9588061.1"/>
    <property type="molecule type" value="Genomic_DNA"/>
</dbReference>
<dbReference type="SUPFAM" id="SSF49313">
    <property type="entry name" value="Cadherin-like"/>
    <property type="match status" value="2"/>
</dbReference>